<feature type="repeat" description="ANK" evidence="3">
    <location>
        <begin position="1183"/>
        <end position="1215"/>
    </location>
</feature>
<dbReference type="InterPro" id="IPR036770">
    <property type="entry name" value="Ankyrin_rpt-contain_sf"/>
</dbReference>
<sequence length="1288" mass="145391">MTHNILSIGNKEENLPESYIPRTVTSVFLDNSKLLTLYSKIENLFIINCEGKFNNFIDLSHPQTIELEDYLEQIKLDNITRQLLRKTMILSKRNKQNVFLIQVVDENCCLLVLSKKGVAALSEVTIENPPIKEEDIYKYFDNELSVISASPGMGKSTLMTFLSNNCPSEFWKKRVYLFLDGLDEIDSDCLNYFLNQVNEILAVGFHVWISSRQNLQAKLSDEFNTVPITINELDRAQQKIYIQLRLQQKYEEKDIEEITNKIFESLNVSNGQMLLGVPLQLYLITENFLNNRQLTHNSDDSIFFLTKMYKIFLSGKMKHLHQKLGIDEYEQQLGIDLDFYLEQYELAALKTCLDSKVLSKLNVDHSKIDKFLVRIKGGDPFGIISQTKDDQIVFTHHSFAEYLTSVWLKKHPEKLSLLQDELFMEKCQNLRLIFDMLVAESCPLHLAAIFKNTDEVQKNIKDIEKRDDGGRTALHLICSYGKKYPPLKRHENGNYFEKFVESEDPDYEKILAILLQDNIYNVEDALCQWTCIDYAVRSNCLFPIENIFKKYTTDVNLNVLFEYYTNESVAYYSVVLNFCNLFTAIVRKDSSVVRSKYIDEWGENHDLLHLAVTTKNINDSSNDSFTIIKMLIAEGLSLNNYGDNETIFHVACKGGNHRLTETVIKLGAKIYPESENTGNLFYSLVAQGKLTIEMTKLLAKYNVNVGTKYSNRLSLVHVLSKRGDFENLEFLIRSGVDVNILNNQNRNALHYAVLTPSNTNVINLLIASGVDINGKDINGATPLHLANKIKNCDNIELLIKRGANIFAVNQRGRNALHFAVTVPSNTDVITLLGGEGVDIDCRDATGLTPLHLAFKRKMFENVRTLVTLGANVDAVDDKQRSLLHRAALSPVAEAIELLIDKAANVNARDISGITPLHLAYGQGNVDVVKILIDRGASIKSVTDEKRNVLHYAVTSDQWNRDEMKNLVEIGVEVNLQDTQGITPLHLAAFHLRPENVRLLLDYGADVNLKCNRKRSALHYAATAEYSNRQVIDLLTSRGIDVNAQDISGESALHLASDVGHYGNLKALLSAGANPHALTHRRRTIIHYAAALVIPAEKVLNLLLDTGVDINVQDVNGITSLHLASAERNYTVVKMLIDNGVDVNTVTSDQRTSLHYAALTEYANVNSVLLLLNAGINVNARDAEGMTALHLASQARNYEIVEMLVDNGADVTILCNMMRTSLHYAAMSKFWNKEVIHFLMSKGVKVTAKDLDGLSASDYASHSGYEINQEEIQDQKRKRKRFKPSCKIN</sequence>
<dbReference type="Pfam" id="PF13637">
    <property type="entry name" value="Ank_4"/>
    <property type="match status" value="1"/>
</dbReference>
<feature type="repeat" description="ANK" evidence="3">
    <location>
        <begin position="1047"/>
        <end position="1079"/>
    </location>
</feature>
<dbReference type="Pfam" id="PF00023">
    <property type="entry name" value="Ank"/>
    <property type="match status" value="2"/>
</dbReference>
<dbReference type="PROSITE" id="PS50175">
    <property type="entry name" value="ASP_PROT_RETROV"/>
    <property type="match status" value="1"/>
</dbReference>
<evidence type="ECO:0000313" key="7">
    <source>
        <dbReference type="Proteomes" id="UP000719412"/>
    </source>
</evidence>
<dbReference type="GO" id="GO:0004190">
    <property type="term" value="F:aspartic-type endopeptidase activity"/>
    <property type="evidence" value="ECO:0007669"/>
    <property type="project" value="InterPro"/>
</dbReference>
<dbReference type="SUPFAM" id="SSF52540">
    <property type="entry name" value="P-loop containing nucleoside triphosphate hydrolases"/>
    <property type="match status" value="1"/>
</dbReference>
<dbReference type="SMART" id="SM00248">
    <property type="entry name" value="ANK"/>
    <property type="match status" value="20"/>
</dbReference>
<feature type="repeat" description="ANK" evidence="3">
    <location>
        <begin position="744"/>
        <end position="777"/>
    </location>
</feature>
<feature type="repeat" description="ANK" evidence="3">
    <location>
        <begin position="1216"/>
        <end position="1250"/>
    </location>
</feature>
<feature type="repeat" description="ANK" evidence="3">
    <location>
        <begin position="979"/>
        <end position="1011"/>
    </location>
</feature>
<feature type="domain" description="Peptidase A2" evidence="5">
    <location>
        <begin position="1200"/>
        <end position="1213"/>
    </location>
</feature>
<evidence type="ECO:0000313" key="6">
    <source>
        <dbReference type="EMBL" id="KAH0818107.1"/>
    </source>
</evidence>
<reference evidence="6" key="2">
    <citation type="submission" date="2021-08" db="EMBL/GenBank/DDBJ databases">
        <authorList>
            <person name="Eriksson T."/>
        </authorList>
    </citation>
    <scope>NUCLEOTIDE SEQUENCE</scope>
    <source>
        <strain evidence="6">Stoneville</strain>
        <tissue evidence="6">Whole head</tissue>
    </source>
</reference>
<feature type="repeat" description="ANK" evidence="3">
    <location>
        <begin position="1115"/>
        <end position="1147"/>
    </location>
</feature>
<feature type="repeat" description="ANK" evidence="3">
    <location>
        <begin position="711"/>
        <end position="743"/>
    </location>
</feature>
<evidence type="ECO:0000259" key="5">
    <source>
        <dbReference type="PROSITE" id="PS50175"/>
    </source>
</evidence>
<accession>A0A8J6LFF4</accession>
<organism evidence="6 7">
    <name type="scientific">Tenebrio molitor</name>
    <name type="common">Yellow mealworm beetle</name>
    <dbReference type="NCBI Taxonomy" id="7067"/>
    <lineage>
        <taxon>Eukaryota</taxon>
        <taxon>Metazoa</taxon>
        <taxon>Ecdysozoa</taxon>
        <taxon>Arthropoda</taxon>
        <taxon>Hexapoda</taxon>
        <taxon>Insecta</taxon>
        <taxon>Pterygota</taxon>
        <taxon>Neoptera</taxon>
        <taxon>Endopterygota</taxon>
        <taxon>Coleoptera</taxon>
        <taxon>Polyphaga</taxon>
        <taxon>Cucujiformia</taxon>
        <taxon>Tenebrionidae</taxon>
        <taxon>Tenebrio</taxon>
    </lineage>
</organism>
<feature type="repeat" description="ANK" evidence="3">
    <location>
        <begin position="911"/>
        <end position="943"/>
    </location>
</feature>
<dbReference type="PROSITE" id="PS50088">
    <property type="entry name" value="ANK_REPEAT"/>
    <property type="match status" value="15"/>
</dbReference>
<evidence type="ECO:0000256" key="4">
    <source>
        <dbReference type="SAM" id="MobiDB-lite"/>
    </source>
</evidence>
<dbReference type="Proteomes" id="UP000719412">
    <property type="component" value="Unassembled WGS sequence"/>
</dbReference>
<feature type="repeat" description="ANK" evidence="3">
    <location>
        <begin position="811"/>
        <end position="844"/>
    </location>
</feature>
<feature type="repeat" description="ANK" evidence="3">
    <location>
        <begin position="878"/>
        <end position="910"/>
    </location>
</feature>
<feature type="repeat" description="ANK" evidence="3">
    <location>
        <begin position="1148"/>
        <end position="1182"/>
    </location>
</feature>
<feature type="repeat" description="ANK" evidence="3">
    <location>
        <begin position="845"/>
        <end position="877"/>
    </location>
</feature>
<reference evidence="6" key="1">
    <citation type="journal article" date="2020" name="J Insects Food Feed">
        <title>The yellow mealworm (Tenebrio molitor) genome: a resource for the emerging insects as food and feed industry.</title>
        <authorList>
            <person name="Eriksson T."/>
            <person name="Andere A."/>
            <person name="Kelstrup H."/>
            <person name="Emery V."/>
            <person name="Picard C."/>
        </authorList>
    </citation>
    <scope>NUCLEOTIDE SEQUENCE</scope>
    <source>
        <strain evidence="6">Stoneville</strain>
        <tissue evidence="6">Whole head</tissue>
    </source>
</reference>
<feature type="repeat" description="ANK" evidence="3">
    <location>
        <begin position="1080"/>
        <end position="1114"/>
    </location>
</feature>
<dbReference type="InterPro" id="IPR002110">
    <property type="entry name" value="Ankyrin_rpt"/>
</dbReference>
<dbReference type="InterPro" id="IPR001995">
    <property type="entry name" value="Peptidase_A2_cat"/>
</dbReference>
<name>A0A8J6LFF4_TENMO</name>
<comment type="caution">
    <text evidence="6">The sequence shown here is derived from an EMBL/GenBank/DDBJ whole genome shotgun (WGS) entry which is preliminary data.</text>
</comment>
<dbReference type="Pfam" id="PF12796">
    <property type="entry name" value="Ank_2"/>
    <property type="match status" value="4"/>
</dbReference>
<evidence type="ECO:0000256" key="2">
    <source>
        <dbReference type="ARBA" id="ARBA00023043"/>
    </source>
</evidence>
<keyword evidence="7" id="KW-1185">Reference proteome</keyword>
<dbReference type="Gene3D" id="1.25.40.20">
    <property type="entry name" value="Ankyrin repeat-containing domain"/>
    <property type="match status" value="6"/>
</dbReference>
<evidence type="ECO:0000256" key="3">
    <source>
        <dbReference type="PROSITE-ProRule" id="PRU00023"/>
    </source>
</evidence>
<proteinExistence type="predicted"/>
<dbReference type="PRINTS" id="PR01415">
    <property type="entry name" value="ANKYRIN"/>
</dbReference>
<evidence type="ECO:0000256" key="1">
    <source>
        <dbReference type="ARBA" id="ARBA00022737"/>
    </source>
</evidence>
<feature type="compositionally biased region" description="Basic residues" evidence="4">
    <location>
        <begin position="1275"/>
        <end position="1288"/>
    </location>
</feature>
<dbReference type="PANTHER" id="PTHR24198">
    <property type="entry name" value="ANKYRIN REPEAT AND PROTEIN KINASE DOMAIN-CONTAINING PROTEIN"/>
    <property type="match status" value="1"/>
</dbReference>
<dbReference type="SUPFAM" id="SSF48403">
    <property type="entry name" value="Ankyrin repeat"/>
    <property type="match status" value="3"/>
</dbReference>
<keyword evidence="1" id="KW-0677">Repeat</keyword>
<dbReference type="EMBL" id="JABDTM020018356">
    <property type="protein sequence ID" value="KAH0818107.1"/>
    <property type="molecule type" value="Genomic_DNA"/>
</dbReference>
<dbReference type="PROSITE" id="PS50297">
    <property type="entry name" value="ANK_REP_REGION"/>
    <property type="match status" value="11"/>
</dbReference>
<feature type="repeat" description="ANK" evidence="3">
    <location>
        <begin position="1012"/>
        <end position="1046"/>
    </location>
</feature>
<keyword evidence="2 3" id="KW-0040">ANK repeat</keyword>
<feature type="region of interest" description="Disordered" evidence="4">
    <location>
        <begin position="1269"/>
        <end position="1288"/>
    </location>
</feature>
<dbReference type="InterPro" id="IPR027417">
    <property type="entry name" value="P-loop_NTPase"/>
</dbReference>
<dbReference type="PANTHER" id="PTHR24198:SF165">
    <property type="entry name" value="ANKYRIN REPEAT-CONTAINING PROTEIN-RELATED"/>
    <property type="match status" value="1"/>
</dbReference>
<dbReference type="GO" id="GO:0006508">
    <property type="term" value="P:proteolysis"/>
    <property type="evidence" value="ECO:0007669"/>
    <property type="project" value="InterPro"/>
</dbReference>
<protein>
    <recommendedName>
        <fullName evidence="5">Peptidase A2 domain-containing protein</fullName>
    </recommendedName>
</protein>
<feature type="repeat" description="ANK" evidence="3">
    <location>
        <begin position="778"/>
        <end position="810"/>
    </location>
</feature>
<gene>
    <name evidence="6" type="ORF">GEV33_004684</name>
</gene>